<feature type="region of interest" description="Disordered" evidence="1">
    <location>
        <begin position="1"/>
        <end position="39"/>
    </location>
</feature>
<evidence type="ECO:0000256" key="1">
    <source>
        <dbReference type="SAM" id="MobiDB-lite"/>
    </source>
</evidence>
<reference evidence="3 4" key="2">
    <citation type="submission" date="2019-01" db="EMBL/GenBank/DDBJ databases">
        <title>The decoding of complex shrimp genome reveals the adaptation for benthos swimmer, frequently molting mechanism and breeding impact on genome.</title>
        <authorList>
            <person name="Sun Y."/>
            <person name="Gao Y."/>
            <person name="Yu Y."/>
        </authorList>
    </citation>
    <scope>NUCLEOTIDE SEQUENCE [LARGE SCALE GENOMIC DNA]</scope>
    <source>
        <tissue evidence="3">Muscle</tissue>
    </source>
</reference>
<keyword evidence="4" id="KW-1185">Reference proteome</keyword>
<organism evidence="3 4">
    <name type="scientific">Penaeus vannamei</name>
    <name type="common">Whiteleg shrimp</name>
    <name type="synonym">Litopenaeus vannamei</name>
    <dbReference type="NCBI Taxonomy" id="6689"/>
    <lineage>
        <taxon>Eukaryota</taxon>
        <taxon>Metazoa</taxon>
        <taxon>Ecdysozoa</taxon>
        <taxon>Arthropoda</taxon>
        <taxon>Crustacea</taxon>
        <taxon>Multicrustacea</taxon>
        <taxon>Malacostraca</taxon>
        <taxon>Eumalacostraca</taxon>
        <taxon>Eucarida</taxon>
        <taxon>Decapoda</taxon>
        <taxon>Dendrobranchiata</taxon>
        <taxon>Penaeoidea</taxon>
        <taxon>Penaeidae</taxon>
        <taxon>Penaeus</taxon>
    </lineage>
</organism>
<evidence type="ECO:0000313" key="4">
    <source>
        <dbReference type="Proteomes" id="UP000283509"/>
    </source>
</evidence>
<dbReference type="Proteomes" id="UP000283509">
    <property type="component" value="Unassembled WGS sequence"/>
</dbReference>
<name>A0A423T110_PENVA</name>
<feature type="transmembrane region" description="Helical" evidence="2">
    <location>
        <begin position="109"/>
        <end position="131"/>
    </location>
</feature>
<gene>
    <name evidence="3" type="ORF">C7M84_011591</name>
</gene>
<feature type="transmembrane region" description="Helical" evidence="2">
    <location>
        <begin position="271"/>
        <end position="299"/>
    </location>
</feature>
<feature type="compositionally biased region" description="Basic and acidic residues" evidence="1">
    <location>
        <begin position="19"/>
        <end position="29"/>
    </location>
</feature>
<dbReference type="AlphaFoldDB" id="A0A423T110"/>
<feature type="transmembrane region" description="Helical" evidence="2">
    <location>
        <begin position="143"/>
        <end position="168"/>
    </location>
</feature>
<dbReference type="EMBL" id="QCYY01002462">
    <property type="protein sequence ID" value="ROT70145.1"/>
    <property type="molecule type" value="Genomic_DNA"/>
</dbReference>
<comment type="caution">
    <text evidence="3">The sequence shown here is derived from an EMBL/GenBank/DDBJ whole genome shotgun (WGS) entry which is preliminary data.</text>
</comment>
<keyword evidence="2" id="KW-1133">Transmembrane helix</keyword>
<reference evidence="3 4" key="1">
    <citation type="submission" date="2018-04" db="EMBL/GenBank/DDBJ databases">
        <authorList>
            <person name="Zhang X."/>
            <person name="Yuan J."/>
            <person name="Li F."/>
            <person name="Xiang J."/>
        </authorList>
    </citation>
    <scope>NUCLEOTIDE SEQUENCE [LARGE SCALE GENOMIC DNA]</scope>
    <source>
        <tissue evidence="3">Muscle</tissue>
    </source>
</reference>
<proteinExistence type="predicted"/>
<evidence type="ECO:0000256" key="2">
    <source>
        <dbReference type="SAM" id="Phobius"/>
    </source>
</evidence>
<sequence>MHSRDHAHRVHHGRLPGAGRREAEAELQRPQHRRRQSEFAVDLAGGKGENLTSEADVKNIRSSGLLYARLGLCPSHLLSVAVFLSFSLFSLVVSPPLSRLPSPSPSLYSLLSFLLLFLGCHLLILFLFILSCHFSSFFLNCHLLILFLFILSCHFSSSISVAILSFSSTFLSFSSLSRLPSLYPSPSFILSCHFSLFFSVAFLSFSTLFSLVISLPLSQLPSPPLTLFSSLCSSFSSPPHLPSLVSPLYSYLFSLIISLLFLHLLPSGAIYFFFVSCLSSFCIDLSFSSPLSLCVLFSFSSSSTHLPSASIPLLLSFEAFSSYSSLFFFLPPFPFVLSLLNPPLSLLYSFFSSLFSFVSLFCPFSLLLCLLSLSSSLLSLSSSSLLSSLFFLVFLSSSFVFLFLLLSSLFFLVFSLLLFLLSLFFLSLFLSSLFFSLSSPLLLY</sequence>
<feature type="transmembrane region" description="Helical" evidence="2">
    <location>
        <begin position="66"/>
        <end position="89"/>
    </location>
</feature>
<feature type="transmembrane region" description="Helical" evidence="2">
    <location>
        <begin position="248"/>
        <end position="265"/>
    </location>
</feature>
<keyword evidence="2" id="KW-0812">Transmembrane</keyword>
<feature type="transmembrane region" description="Helical" evidence="2">
    <location>
        <begin position="188"/>
        <end position="213"/>
    </location>
</feature>
<keyword evidence="2" id="KW-0472">Membrane</keyword>
<feature type="transmembrane region" description="Helical" evidence="2">
    <location>
        <begin position="385"/>
        <end position="406"/>
    </location>
</feature>
<protein>
    <submittedName>
        <fullName evidence="3">Uncharacterized protein</fullName>
    </submittedName>
</protein>
<feature type="transmembrane region" description="Helical" evidence="2">
    <location>
        <begin position="412"/>
        <end position="435"/>
    </location>
</feature>
<feature type="transmembrane region" description="Helical" evidence="2">
    <location>
        <begin position="350"/>
        <end position="373"/>
    </location>
</feature>
<feature type="compositionally biased region" description="Basic residues" evidence="1">
    <location>
        <begin position="1"/>
        <end position="14"/>
    </location>
</feature>
<accession>A0A423T110</accession>
<evidence type="ECO:0000313" key="3">
    <source>
        <dbReference type="EMBL" id="ROT70145.1"/>
    </source>
</evidence>
<feature type="transmembrane region" description="Helical" evidence="2">
    <location>
        <begin position="311"/>
        <end position="330"/>
    </location>
</feature>